<sequence>MVTGSEARVQVSGILAAVAREQLAVARAGIGTETTAPAAGQRVARTAVARPSEERVVDRAAVERAIGAIDRVAASVDDEIERLSVLRMKESLRLLAGPAPADATSGTVLGLAAWDGSLVFDETLVLAPLQEMYEHPGERVGDEVLRRYRFSLSEMFHQQSHLLSEAGTSYGDSAAAFADPAVRLLELGVSAAWTARHLDEYVETLGVPEIAPGIDQVELPDCYPSYLPAAVGLSEAVGERIGVPADEVLRRLNVVAPASKLPLATTLLLTASGLAQVVPPADRAAVQQQVSEQIRLPLLALATLRVDGTGERALQTTAAASGRAAVDAGVRTIEQIRRDRRN</sequence>
<protein>
    <submittedName>
        <fullName evidence="1">Uncharacterized protein</fullName>
    </submittedName>
</protein>
<evidence type="ECO:0000313" key="2">
    <source>
        <dbReference type="Proteomes" id="UP001500363"/>
    </source>
</evidence>
<reference evidence="2" key="1">
    <citation type="journal article" date="2019" name="Int. J. Syst. Evol. Microbiol.">
        <title>The Global Catalogue of Microorganisms (GCM) 10K type strain sequencing project: providing services to taxonomists for standard genome sequencing and annotation.</title>
        <authorList>
            <consortium name="The Broad Institute Genomics Platform"/>
            <consortium name="The Broad Institute Genome Sequencing Center for Infectious Disease"/>
            <person name="Wu L."/>
            <person name="Ma J."/>
        </authorList>
    </citation>
    <scope>NUCLEOTIDE SEQUENCE [LARGE SCALE GENOMIC DNA]</scope>
    <source>
        <strain evidence="2">JCM 14303</strain>
    </source>
</reference>
<comment type="caution">
    <text evidence="1">The sequence shown here is derived from an EMBL/GenBank/DDBJ whole genome shotgun (WGS) entry which is preliminary data.</text>
</comment>
<dbReference type="EMBL" id="BAAANC010000002">
    <property type="protein sequence ID" value="GAA1540306.1"/>
    <property type="molecule type" value="Genomic_DNA"/>
</dbReference>
<accession>A0ABN2BIJ2</accession>
<organism evidence="1 2">
    <name type="scientific">Kribbella lupini</name>
    <dbReference type="NCBI Taxonomy" id="291602"/>
    <lineage>
        <taxon>Bacteria</taxon>
        <taxon>Bacillati</taxon>
        <taxon>Actinomycetota</taxon>
        <taxon>Actinomycetes</taxon>
        <taxon>Propionibacteriales</taxon>
        <taxon>Kribbellaceae</taxon>
        <taxon>Kribbella</taxon>
    </lineage>
</organism>
<gene>
    <name evidence="1" type="ORF">GCM10009741_48860</name>
</gene>
<keyword evidence="2" id="KW-1185">Reference proteome</keyword>
<evidence type="ECO:0000313" key="1">
    <source>
        <dbReference type="EMBL" id="GAA1540306.1"/>
    </source>
</evidence>
<proteinExistence type="predicted"/>
<name>A0ABN2BIJ2_9ACTN</name>
<dbReference type="Proteomes" id="UP001500363">
    <property type="component" value="Unassembled WGS sequence"/>
</dbReference>